<reference evidence="13" key="1">
    <citation type="journal article" date="2023" name="Insect Mol. Biol.">
        <title>Genome sequencing provides insights into the evolution of gene families encoding plant cell wall-degrading enzymes in longhorned beetles.</title>
        <authorList>
            <person name="Shin N.R."/>
            <person name="Okamura Y."/>
            <person name="Kirsch R."/>
            <person name="Pauchet Y."/>
        </authorList>
    </citation>
    <scope>NUCLEOTIDE SEQUENCE</scope>
    <source>
        <strain evidence="13">RBIC_L_NR</strain>
    </source>
</reference>
<evidence type="ECO:0000256" key="6">
    <source>
        <dbReference type="ARBA" id="ARBA00022468"/>
    </source>
</evidence>
<evidence type="ECO:0000256" key="3">
    <source>
        <dbReference type="ARBA" id="ARBA00004496"/>
    </source>
</evidence>
<comment type="subcellular location">
    <subcellularLocation>
        <location evidence="3">Cytoplasm</location>
    </subcellularLocation>
    <subcellularLocation>
        <location evidence="2">Endoplasmic reticulum</location>
    </subcellularLocation>
    <subcellularLocation>
        <location evidence="1">Golgi apparatus</location>
        <location evidence="1">cis-Golgi network</location>
    </subcellularLocation>
</comment>
<comment type="caution">
    <text evidence="13">The sequence shown here is derived from an EMBL/GenBank/DDBJ whole genome shotgun (WGS) entry which is preliminary data.</text>
</comment>
<keyword evidence="8" id="KW-0256">Endoplasmic reticulum</keyword>
<dbReference type="Proteomes" id="UP001162156">
    <property type="component" value="Unassembled WGS sequence"/>
</dbReference>
<evidence type="ECO:0000256" key="10">
    <source>
        <dbReference type="SAM" id="MobiDB-lite"/>
    </source>
</evidence>
<dbReference type="InterPro" id="IPR045698">
    <property type="entry name" value="Rab3GAP1_C"/>
</dbReference>
<dbReference type="Pfam" id="PF19533">
    <property type="entry name" value="Rab3-GAP_cat_C"/>
    <property type="match status" value="1"/>
</dbReference>
<comment type="similarity">
    <text evidence="4">Belongs to the Rab3-GAP catalytic subunit family.</text>
</comment>
<evidence type="ECO:0000259" key="12">
    <source>
        <dbReference type="Pfam" id="PF19533"/>
    </source>
</evidence>
<evidence type="ECO:0000313" key="14">
    <source>
        <dbReference type="Proteomes" id="UP001162156"/>
    </source>
</evidence>
<feature type="domain" description="Rab3GAP catalytic subunit conserved" evidence="11">
    <location>
        <begin position="81"/>
        <end position="234"/>
    </location>
</feature>
<evidence type="ECO:0000256" key="5">
    <source>
        <dbReference type="ARBA" id="ARBA00015817"/>
    </source>
</evidence>
<proteinExistence type="inferred from homology"/>
<evidence type="ECO:0000256" key="9">
    <source>
        <dbReference type="ARBA" id="ARBA00023034"/>
    </source>
</evidence>
<feature type="compositionally biased region" description="Acidic residues" evidence="10">
    <location>
        <begin position="50"/>
        <end position="62"/>
    </location>
</feature>
<evidence type="ECO:0000256" key="4">
    <source>
        <dbReference type="ARBA" id="ARBA00008856"/>
    </source>
</evidence>
<evidence type="ECO:0000256" key="2">
    <source>
        <dbReference type="ARBA" id="ARBA00004240"/>
    </source>
</evidence>
<evidence type="ECO:0000256" key="8">
    <source>
        <dbReference type="ARBA" id="ARBA00022824"/>
    </source>
</evidence>
<dbReference type="GO" id="GO:0005096">
    <property type="term" value="F:GTPase activator activity"/>
    <property type="evidence" value="ECO:0007669"/>
    <property type="project" value="UniProtKB-KW"/>
</dbReference>
<feature type="domain" description="Rab3GAP catalytic subunit C-terminal" evidence="12">
    <location>
        <begin position="247"/>
        <end position="440"/>
    </location>
</feature>
<dbReference type="GO" id="GO:0005783">
    <property type="term" value="C:endoplasmic reticulum"/>
    <property type="evidence" value="ECO:0007669"/>
    <property type="project" value="UniProtKB-SubCell"/>
</dbReference>
<name>A0AAV8ZL52_9CUCU</name>
<keyword evidence="6" id="KW-0343">GTPase activation</keyword>
<dbReference type="Pfam" id="PF13890">
    <property type="entry name" value="Rab3-GTPase_cat"/>
    <property type="match status" value="1"/>
</dbReference>
<keyword evidence="9" id="KW-0333">Golgi apparatus</keyword>
<dbReference type="PANTHER" id="PTHR21422">
    <property type="entry name" value="RAB3 GTPASE-ACTIVATING PROTEIN CATALYTIC SUBUNIT"/>
    <property type="match status" value="1"/>
</dbReference>
<sequence>MYMYISHNILLSPGFPDLRTCLLNQKLQMLNCCIDRKISRESMYQSNYDSAEDSSTDDEFFDCSEKPDEETKRKTTHSLWNQPVGRLSKFGDLKLLNSGDPLYIPVTQEPVLKTEDQLEEDTDVLLKLGSNAEASELRAKIMSASLLSDMESFKAANPGSIVEDFIRWYSPRDWIEEDELDEWGQKKGHLSPRMLIEENNIWVQMWESARPVPASRQKRLFDDTREAEKILQFLDFRIISQICELIIPVLSHAAIYRLVEECQLVAAELSEATVRINSILKHGERISRDLKFQPRRFEAFVQEVTALELLISQVNSLQYKFNPLGIKDNGISNLVGNLVIGREVEIENKSNSDVGNRIVTMFSNAQKVDNIILNEQPGETGRSTLINTVFPPPTEREFVMRVNAVKPASYSAKCPQFLRAVLNKNEFRLAGAFSEDTVFF</sequence>
<dbReference type="InterPro" id="IPR026147">
    <property type="entry name" value="Rab3GAP1_conserved"/>
</dbReference>
<dbReference type="GO" id="GO:0005794">
    <property type="term" value="C:Golgi apparatus"/>
    <property type="evidence" value="ECO:0007669"/>
    <property type="project" value="UniProtKB-SubCell"/>
</dbReference>
<keyword evidence="14" id="KW-1185">Reference proteome</keyword>
<evidence type="ECO:0000259" key="11">
    <source>
        <dbReference type="Pfam" id="PF13890"/>
    </source>
</evidence>
<dbReference type="AlphaFoldDB" id="A0AAV8ZL52"/>
<dbReference type="InterPro" id="IPR045700">
    <property type="entry name" value="Rab3GAP1"/>
</dbReference>
<keyword evidence="7" id="KW-0963">Cytoplasm</keyword>
<dbReference type="EMBL" id="JANEYF010001344">
    <property type="protein sequence ID" value="KAJ8964479.1"/>
    <property type="molecule type" value="Genomic_DNA"/>
</dbReference>
<dbReference type="PANTHER" id="PTHR21422:SF9">
    <property type="entry name" value="RAB3 GTPASE-ACTIVATING PROTEIN CATALYTIC SUBUNIT"/>
    <property type="match status" value="1"/>
</dbReference>
<gene>
    <name evidence="13" type="ORF">NQ314_004766</name>
</gene>
<evidence type="ECO:0000256" key="7">
    <source>
        <dbReference type="ARBA" id="ARBA00022490"/>
    </source>
</evidence>
<feature type="compositionally biased region" description="Basic and acidic residues" evidence="10">
    <location>
        <begin position="63"/>
        <end position="73"/>
    </location>
</feature>
<protein>
    <recommendedName>
        <fullName evidence="5">Rab3 GTPase-activating protein catalytic subunit</fullName>
    </recommendedName>
</protein>
<evidence type="ECO:0000313" key="13">
    <source>
        <dbReference type="EMBL" id="KAJ8964479.1"/>
    </source>
</evidence>
<feature type="region of interest" description="Disordered" evidence="10">
    <location>
        <begin position="45"/>
        <end position="77"/>
    </location>
</feature>
<evidence type="ECO:0000256" key="1">
    <source>
        <dbReference type="ARBA" id="ARBA00004222"/>
    </source>
</evidence>
<organism evidence="13 14">
    <name type="scientific">Rhamnusium bicolor</name>
    <dbReference type="NCBI Taxonomy" id="1586634"/>
    <lineage>
        <taxon>Eukaryota</taxon>
        <taxon>Metazoa</taxon>
        <taxon>Ecdysozoa</taxon>
        <taxon>Arthropoda</taxon>
        <taxon>Hexapoda</taxon>
        <taxon>Insecta</taxon>
        <taxon>Pterygota</taxon>
        <taxon>Neoptera</taxon>
        <taxon>Endopterygota</taxon>
        <taxon>Coleoptera</taxon>
        <taxon>Polyphaga</taxon>
        <taxon>Cucujiformia</taxon>
        <taxon>Chrysomeloidea</taxon>
        <taxon>Cerambycidae</taxon>
        <taxon>Lepturinae</taxon>
        <taxon>Rhagiini</taxon>
        <taxon>Rhamnusium</taxon>
    </lineage>
</organism>
<accession>A0AAV8ZL52</accession>